<name>K0KYK1_WICCF</name>
<feature type="compositionally biased region" description="Basic and acidic residues" evidence="1">
    <location>
        <begin position="1"/>
        <end position="10"/>
    </location>
</feature>
<feature type="compositionally biased region" description="Low complexity" evidence="1">
    <location>
        <begin position="82"/>
        <end position="91"/>
    </location>
</feature>
<feature type="compositionally biased region" description="Basic and acidic residues" evidence="1">
    <location>
        <begin position="26"/>
        <end position="45"/>
    </location>
</feature>
<accession>K0KYK1</accession>
<reference evidence="2 3" key="1">
    <citation type="journal article" date="2012" name="Eukaryot. Cell">
        <title>Draft genome sequence of Wickerhamomyces ciferrii NRRL Y-1031 F-60-10.</title>
        <authorList>
            <person name="Schneider J."/>
            <person name="Andrea H."/>
            <person name="Blom J."/>
            <person name="Jaenicke S."/>
            <person name="Ruckert C."/>
            <person name="Schorsch C."/>
            <person name="Szczepanowski R."/>
            <person name="Farwick M."/>
            <person name="Goesmann A."/>
            <person name="Puhler A."/>
            <person name="Schaffer S."/>
            <person name="Tauch A."/>
            <person name="Kohler T."/>
            <person name="Brinkrolf K."/>
        </authorList>
    </citation>
    <scope>NUCLEOTIDE SEQUENCE [LARGE SCALE GENOMIC DNA]</scope>
    <source>
        <strain evidence="3">ATCC 14091 / BCRC 22168 / CBS 111 / JCM 3599 / NBRC 0793 / NRRL Y-1031 F-60-10</strain>
    </source>
</reference>
<proteinExistence type="predicted"/>
<keyword evidence="3" id="KW-1185">Reference proteome</keyword>
<comment type="caution">
    <text evidence="2">The sequence shown here is derived from an EMBL/GenBank/DDBJ whole genome shotgun (WGS) entry which is preliminary data.</text>
</comment>
<protein>
    <submittedName>
        <fullName evidence="2">Uncharacterized protein</fullName>
    </submittedName>
</protein>
<organism evidence="2 3">
    <name type="scientific">Wickerhamomyces ciferrii (strain ATCC 14091 / BCRC 22168 / CBS 111 / JCM 3599 / NBRC 0793 / NRRL Y-1031 F-60-10)</name>
    <name type="common">Yeast</name>
    <name type="synonym">Pichia ciferrii</name>
    <dbReference type="NCBI Taxonomy" id="1206466"/>
    <lineage>
        <taxon>Eukaryota</taxon>
        <taxon>Fungi</taxon>
        <taxon>Dikarya</taxon>
        <taxon>Ascomycota</taxon>
        <taxon>Saccharomycotina</taxon>
        <taxon>Saccharomycetes</taxon>
        <taxon>Phaffomycetales</taxon>
        <taxon>Wickerhamomycetaceae</taxon>
        <taxon>Wickerhamomyces</taxon>
    </lineage>
</organism>
<dbReference type="InParanoid" id="K0KYK1"/>
<evidence type="ECO:0000313" key="2">
    <source>
        <dbReference type="EMBL" id="CCH47152.1"/>
    </source>
</evidence>
<feature type="compositionally biased region" description="Basic and acidic residues" evidence="1">
    <location>
        <begin position="69"/>
        <end position="78"/>
    </location>
</feature>
<sequence>MSKEGDRPEGDQIPSQTSTPINNLENAEKEKKNEKLENNQKKESNESVQDSTQPESSAQSTIESQSDPKPYEPIDYKKFSKKYANANSNANGTPKPDTINSKSGDLNANFKKPPPKIHPTISQRYKEAQELQPIAPDQFRITDMDSNNMKMSFPDSHITEIFKFPIVNFRAANKKVAVDEF</sequence>
<dbReference type="AlphaFoldDB" id="K0KYK1"/>
<evidence type="ECO:0000313" key="3">
    <source>
        <dbReference type="Proteomes" id="UP000009328"/>
    </source>
</evidence>
<evidence type="ECO:0000256" key="1">
    <source>
        <dbReference type="SAM" id="MobiDB-lite"/>
    </source>
</evidence>
<dbReference type="EMBL" id="CAIF01000340">
    <property type="protein sequence ID" value="CCH47152.1"/>
    <property type="molecule type" value="Genomic_DNA"/>
</dbReference>
<feature type="compositionally biased region" description="Polar residues" evidence="1">
    <location>
        <begin position="48"/>
        <end position="67"/>
    </location>
</feature>
<dbReference type="HOGENOM" id="CLU_1490134_0_0_1"/>
<feature type="region of interest" description="Disordered" evidence="1">
    <location>
        <begin position="1"/>
        <end position="119"/>
    </location>
</feature>
<gene>
    <name evidence="2" type="ORF">BN7_6767</name>
</gene>
<dbReference type="Proteomes" id="UP000009328">
    <property type="component" value="Unassembled WGS sequence"/>
</dbReference>